<dbReference type="Proteomes" id="UP001365128">
    <property type="component" value="Unassembled WGS sequence"/>
</dbReference>
<organism evidence="1 2">
    <name type="scientific">Phyllosticta citricarpa</name>
    <dbReference type="NCBI Taxonomy" id="55181"/>
    <lineage>
        <taxon>Eukaryota</taxon>
        <taxon>Fungi</taxon>
        <taxon>Dikarya</taxon>
        <taxon>Ascomycota</taxon>
        <taxon>Pezizomycotina</taxon>
        <taxon>Dothideomycetes</taxon>
        <taxon>Dothideomycetes incertae sedis</taxon>
        <taxon>Botryosphaeriales</taxon>
        <taxon>Phyllostictaceae</taxon>
        <taxon>Phyllosticta</taxon>
    </lineage>
</organism>
<evidence type="ECO:0000313" key="1">
    <source>
        <dbReference type="EMBL" id="KAK7550639.1"/>
    </source>
</evidence>
<comment type="caution">
    <text evidence="1">The sequence shown here is derived from an EMBL/GenBank/DDBJ whole genome shotgun (WGS) entry which is preliminary data.</text>
</comment>
<name>A0ABR1MIP2_9PEZI</name>
<reference evidence="1 2" key="1">
    <citation type="submission" date="2024-04" db="EMBL/GenBank/DDBJ databases">
        <title>Phyllosticta paracitricarpa is synonymous to the EU quarantine fungus P. citricarpa based on phylogenomic analyses.</title>
        <authorList>
            <consortium name="Lawrence Berkeley National Laboratory"/>
            <person name="Van Ingen-Buijs V.A."/>
            <person name="Van Westerhoven A.C."/>
            <person name="Haridas S."/>
            <person name="Skiadas P."/>
            <person name="Martin F."/>
            <person name="Groenewald J.Z."/>
            <person name="Crous P.W."/>
            <person name="Seidl M.F."/>
        </authorList>
    </citation>
    <scope>NUCLEOTIDE SEQUENCE [LARGE SCALE GENOMIC DNA]</scope>
    <source>
        <strain evidence="1 2">CBS 122670</strain>
    </source>
</reference>
<evidence type="ECO:0000313" key="2">
    <source>
        <dbReference type="Proteomes" id="UP001365128"/>
    </source>
</evidence>
<evidence type="ECO:0008006" key="3">
    <source>
        <dbReference type="Google" id="ProtNLM"/>
    </source>
</evidence>
<dbReference type="EMBL" id="JBBPDW010000007">
    <property type="protein sequence ID" value="KAK7550639.1"/>
    <property type="molecule type" value="Genomic_DNA"/>
</dbReference>
<gene>
    <name evidence="1" type="ORF">IWX46DRAFT_417845</name>
</gene>
<keyword evidence="2" id="KW-1185">Reference proteome</keyword>
<protein>
    <recommendedName>
        <fullName evidence="3">Transmembrane protein</fullName>
    </recommendedName>
</protein>
<sequence>MWESNFPQPAKKKSKQVCNFRHVNRGARKRRSTAMPWQKVTVSFLCRLGPGTKKEKKAFRNLFFFFFLFCGSPRWMSAENATTRLSSQTELRRFPSFSPKFLCFFGRIRSPLACKVMPRVFASLAATESAAHFCPSNDAPPLPTCTYLST</sequence>
<accession>A0ABR1MIP2</accession>
<proteinExistence type="predicted"/>